<feature type="region of interest" description="Disordered" evidence="7">
    <location>
        <begin position="450"/>
        <end position="470"/>
    </location>
</feature>
<keyword evidence="3" id="KW-1003">Cell membrane</keyword>
<evidence type="ECO:0000256" key="7">
    <source>
        <dbReference type="SAM" id="MobiDB-lite"/>
    </source>
</evidence>
<keyword evidence="12" id="KW-1185">Reference proteome</keyword>
<reference evidence="11" key="1">
    <citation type="submission" date="2022-10" db="EMBL/GenBank/DDBJ databases">
        <title>Roseovarius pelagicus sp. nov., isolated from Arctic seawater.</title>
        <authorList>
            <person name="Hong Y.W."/>
            <person name="Hwang C.Y."/>
        </authorList>
    </citation>
    <scope>NUCLEOTIDE SEQUENCE</scope>
    <source>
        <strain evidence="11">HL-MP18</strain>
    </source>
</reference>
<protein>
    <submittedName>
        <fullName evidence="11">Mechanosensitive ion channel</fullName>
    </submittedName>
</protein>
<dbReference type="InterPro" id="IPR011066">
    <property type="entry name" value="MscS_channel_C_sf"/>
</dbReference>
<evidence type="ECO:0000259" key="9">
    <source>
        <dbReference type="Pfam" id="PF00924"/>
    </source>
</evidence>
<evidence type="ECO:0000256" key="8">
    <source>
        <dbReference type="SAM" id="Phobius"/>
    </source>
</evidence>
<feature type="transmembrane region" description="Helical" evidence="8">
    <location>
        <begin position="49"/>
        <end position="69"/>
    </location>
</feature>
<dbReference type="SUPFAM" id="SSF82861">
    <property type="entry name" value="Mechanosensitive channel protein MscS (YggB), transmembrane region"/>
    <property type="match status" value="1"/>
</dbReference>
<evidence type="ECO:0000256" key="2">
    <source>
        <dbReference type="ARBA" id="ARBA00008017"/>
    </source>
</evidence>
<dbReference type="Gene3D" id="1.10.287.1260">
    <property type="match status" value="1"/>
</dbReference>
<keyword evidence="4 8" id="KW-0812">Transmembrane</keyword>
<dbReference type="InterPro" id="IPR011014">
    <property type="entry name" value="MscS_channel_TM-2"/>
</dbReference>
<evidence type="ECO:0000256" key="6">
    <source>
        <dbReference type="ARBA" id="ARBA00023136"/>
    </source>
</evidence>
<evidence type="ECO:0000313" key="12">
    <source>
        <dbReference type="Proteomes" id="UP001064087"/>
    </source>
</evidence>
<feature type="transmembrane region" description="Helical" evidence="8">
    <location>
        <begin position="90"/>
        <end position="112"/>
    </location>
</feature>
<keyword evidence="6 8" id="KW-0472">Membrane</keyword>
<dbReference type="Pfam" id="PF00924">
    <property type="entry name" value="MS_channel_2nd"/>
    <property type="match status" value="1"/>
</dbReference>
<feature type="transmembrane region" description="Helical" evidence="8">
    <location>
        <begin position="233"/>
        <end position="252"/>
    </location>
</feature>
<dbReference type="SUPFAM" id="SSF50182">
    <property type="entry name" value="Sm-like ribonucleoproteins"/>
    <property type="match status" value="1"/>
</dbReference>
<dbReference type="Gene3D" id="2.30.30.60">
    <property type="match status" value="1"/>
</dbReference>
<keyword evidence="5 8" id="KW-1133">Transmembrane helix</keyword>
<evidence type="ECO:0000256" key="4">
    <source>
        <dbReference type="ARBA" id="ARBA00022692"/>
    </source>
</evidence>
<feature type="transmembrane region" description="Helical" evidence="8">
    <location>
        <begin position="192"/>
        <end position="212"/>
    </location>
</feature>
<dbReference type="EMBL" id="CP106738">
    <property type="protein sequence ID" value="UXX82641.1"/>
    <property type="molecule type" value="Genomic_DNA"/>
</dbReference>
<comment type="similarity">
    <text evidence="2">Belongs to the MscS (TC 1.A.23) family.</text>
</comment>
<dbReference type="InterPro" id="IPR023408">
    <property type="entry name" value="MscS_beta-dom_sf"/>
</dbReference>
<organism evidence="11 12">
    <name type="scientific">Roseovarius pelagicus</name>
    <dbReference type="NCBI Taxonomy" id="2980108"/>
    <lineage>
        <taxon>Bacteria</taxon>
        <taxon>Pseudomonadati</taxon>
        <taxon>Pseudomonadota</taxon>
        <taxon>Alphaproteobacteria</taxon>
        <taxon>Rhodobacterales</taxon>
        <taxon>Roseobacteraceae</taxon>
        <taxon>Roseovarius</taxon>
    </lineage>
</organism>
<dbReference type="Proteomes" id="UP001064087">
    <property type="component" value="Chromosome"/>
</dbReference>
<feature type="transmembrane region" description="Helical" evidence="8">
    <location>
        <begin position="154"/>
        <end position="172"/>
    </location>
</feature>
<gene>
    <name evidence="11" type="ORF">N7U68_16350</name>
</gene>
<dbReference type="Gene3D" id="3.30.70.100">
    <property type="match status" value="1"/>
</dbReference>
<dbReference type="InterPro" id="IPR049278">
    <property type="entry name" value="MS_channel_C"/>
</dbReference>
<dbReference type="PANTHER" id="PTHR30347">
    <property type="entry name" value="POTASSIUM CHANNEL RELATED"/>
    <property type="match status" value="1"/>
</dbReference>
<dbReference type="RefSeq" id="WP_263047496.1">
    <property type="nucleotide sequence ID" value="NZ_CP106738.1"/>
</dbReference>
<dbReference type="InterPro" id="IPR010920">
    <property type="entry name" value="LSM_dom_sf"/>
</dbReference>
<evidence type="ECO:0000259" key="10">
    <source>
        <dbReference type="Pfam" id="PF21082"/>
    </source>
</evidence>
<dbReference type="SUPFAM" id="SSF82689">
    <property type="entry name" value="Mechanosensitive channel protein MscS (YggB), C-terminal domain"/>
    <property type="match status" value="1"/>
</dbReference>
<evidence type="ECO:0000256" key="1">
    <source>
        <dbReference type="ARBA" id="ARBA00004651"/>
    </source>
</evidence>
<feature type="transmembrane region" description="Helical" evidence="8">
    <location>
        <begin position="124"/>
        <end position="147"/>
    </location>
</feature>
<dbReference type="InterPro" id="IPR052702">
    <property type="entry name" value="MscS-like_channel"/>
</dbReference>
<evidence type="ECO:0000313" key="11">
    <source>
        <dbReference type="EMBL" id="UXX82641.1"/>
    </source>
</evidence>
<accession>A0ABY6D933</accession>
<name>A0ABY6D933_9RHOB</name>
<sequence>MANETDQVTDTAVSAEQAAAPAQQAQDIALSLWEQTYNFAIGLLRPWNAYQVVIIIGLILCAHVLRSLLGPRIHAWMRTREGWPKWRMRFLVMFHRRLRLIFFVLLSWPTYWIMQEATWPSRSYIIGIVASLAFAWLLITIITRLIVNGFLRGLVRYVGWIWATLIILGLTGEAQQLLDSLAIEVGETRYSVWLLVQGVFVLSTLFFVARLLSKTTTSRIRQNKEISPSMQVLAVKFLQVTFFGAAFFIGLRTVGFDLTGLAVLSGAIGVGLGFGLQKVVSNLVSGIIILLDKSIKPGDVISLGETFGWIETLGARYASVVTRDGKEYLIPNEDLITGQVVNWSHSNEFVRLDIYFGTAYGDDPHLVRKIAIEAASGVERVLKMKAPVCHIVGFGDSSVDYILRFWIRDPTAGLTNIRGNVYLALWDAFRAHDISIPFPQREVRMLEDVPSDGAASSGDPVPPAVVDTND</sequence>
<comment type="subcellular location">
    <subcellularLocation>
        <location evidence="1">Cell membrane</location>
        <topology evidence="1">Multi-pass membrane protein</topology>
    </subcellularLocation>
</comment>
<evidence type="ECO:0000256" key="3">
    <source>
        <dbReference type="ARBA" id="ARBA00022475"/>
    </source>
</evidence>
<evidence type="ECO:0000256" key="5">
    <source>
        <dbReference type="ARBA" id="ARBA00022989"/>
    </source>
</evidence>
<feature type="domain" description="Mechanosensitive ion channel MscS" evidence="9">
    <location>
        <begin position="279"/>
        <end position="345"/>
    </location>
</feature>
<dbReference type="PANTHER" id="PTHR30347:SF1">
    <property type="entry name" value="MECHANOSENSITIVE CHANNEL MSCK"/>
    <property type="match status" value="1"/>
</dbReference>
<proteinExistence type="inferred from homology"/>
<dbReference type="Pfam" id="PF21082">
    <property type="entry name" value="MS_channel_3rd"/>
    <property type="match status" value="1"/>
</dbReference>
<feature type="domain" description="Mechanosensitive ion channel MscS C-terminal" evidence="10">
    <location>
        <begin position="353"/>
        <end position="436"/>
    </location>
</feature>
<dbReference type="InterPro" id="IPR006685">
    <property type="entry name" value="MscS_channel_2nd"/>
</dbReference>